<comment type="caution">
    <text evidence="2">The sequence shown here is derived from an EMBL/GenBank/DDBJ whole genome shotgun (WGS) entry which is preliminary data.</text>
</comment>
<accession>A0AAP2CSR3</accession>
<sequence length="169" mass="18664">MFTPSPDLLAAWQAAVPAPEIMGPEHWARIEAAYGAPLPEAYKAFTGTYGAVTFPMDAPNSFRYLYQDGGLSEYFEGRINSFKDTATLLLNHRFLIADADNEEEEPFFPANMLPFAGDPGQNQILLELGTESPAIWFWEDQPEAFGHGDNTRLGFIAPDLETFINALAG</sequence>
<dbReference type="InterPro" id="IPR018958">
    <property type="entry name" value="Knr4/Smi1-like_dom"/>
</dbReference>
<dbReference type="InterPro" id="IPR037883">
    <property type="entry name" value="Knr4/Smi1-like_sf"/>
</dbReference>
<dbReference type="EMBL" id="JADQAZ010000002">
    <property type="protein sequence ID" value="MBT0957861.1"/>
    <property type="molecule type" value="Genomic_DNA"/>
</dbReference>
<gene>
    <name evidence="2" type="ORF">IV417_10705</name>
</gene>
<evidence type="ECO:0000313" key="2">
    <source>
        <dbReference type="EMBL" id="MBT0957861.1"/>
    </source>
</evidence>
<keyword evidence="3" id="KW-1185">Reference proteome</keyword>
<dbReference type="Proteomes" id="UP001315686">
    <property type="component" value="Unassembled WGS sequence"/>
</dbReference>
<protein>
    <submittedName>
        <fullName evidence="2">SMI1/KNR4 family protein</fullName>
    </submittedName>
</protein>
<dbReference type="Pfam" id="PF09346">
    <property type="entry name" value="SMI1_KNR4"/>
    <property type="match status" value="1"/>
</dbReference>
<evidence type="ECO:0000259" key="1">
    <source>
        <dbReference type="Pfam" id="PF09346"/>
    </source>
</evidence>
<dbReference type="RefSeq" id="WP_327794083.1">
    <property type="nucleotide sequence ID" value="NZ_JADQAZ010000002.1"/>
</dbReference>
<feature type="domain" description="Knr4/Smi1-like" evidence="1">
    <location>
        <begin position="25"/>
        <end position="165"/>
    </location>
</feature>
<evidence type="ECO:0000313" key="3">
    <source>
        <dbReference type="Proteomes" id="UP001315686"/>
    </source>
</evidence>
<reference evidence="2 3" key="1">
    <citation type="journal article" date="2021" name="Arch. Microbiol.">
        <title>Harenicola maris gen. nov., sp. nov. isolated from the Sea of Japan shallow sediments.</title>
        <authorList>
            <person name="Romanenko L.A."/>
            <person name="Kurilenko V.V."/>
            <person name="Chernysheva N.Y."/>
            <person name="Tekutyeva L.A."/>
            <person name="Velansky P.V."/>
            <person name="Svetashev V.I."/>
            <person name="Isaeva M.P."/>
        </authorList>
    </citation>
    <scope>NUCLEOTIDE SEQUENCE [LARGE SCALE GENOMIC DNA]</scope>
    <source>
        <strain evidence="2 3">KMM 3653</strain>
    </source>
</reference>
<organism evidence="2 3">
    <name type="scientific">Harenicola maris</name>
    <dbReference type="NCBI Taxonomy" id="2841044"/>
    <lineage>
        <taxon>Bacteria</taxon>
        <taxon>Pseudomonadati</taxon>
        <taxon>Pseudomonadota</taxon>
        <taxon>Alphaproteobacteria</taxon>
        <taxon>Rhodobacterales</taxon>
        <taxon>Paracoccaceae</taxon>
        <taxon>Harenicola</taxon>
    </lineage>
</organism>
<dbReference type="AlphaFoldDB" id="A0AAP2CSR3"/>
<name>A0AAP2CSR3_9RHOB</name>
<dbReference type="SUPFAM" id="SSF160631">
    <property type="entry name" value="SMI1/KNR4-like"/>
    <property type="match status" value="1"/>
</dbReference>
<dbReference type="Gene3D" id="3.40.1580.10">
    <property type="entry name" value="SMI1/KNR4-like"/>
    <property type="match status" value="1"/>
</dbReference>
<proteinExistence type="predicted"/>